<evidence type="ECO:0000256" key="4">
    <source>
        <dbReference type="ARBA" id="ARBA00022692"/>
    </source>
</evidence>
<feature type="region of interest" description="Disordered" evidence="9">
    <location>
        <begin position="1"/>
        <end position="24"/>
    </location>
</feature>
<dbReference type="RefSeq" id="XP_014178910.1">
    <property type="nucleotide sequence ID" value="XM_014323435.1"/>
</dbReference>
<sequence>MGEQEKYSDHDSPEPLHYDEKSVPYDEKKDYLGAEVTVTAPFGEAEDLDIAYRRRLHATEKDILAAEALLPTMPEDRARRILSQIRKMHKHDQNFDLATLEQITEFLDDPDVREHPDKHAELILAMRVEAILCTENSPYAMVRGSVDTTDDMSIPALTSRVWIIGILSCCLGSFVNQLFTIRFPSIGIPSSVIQLITYPFGVFLA</sequence>
<keyword evidence="5" id="KW-0571">Peptide transport</keyword>
<dbReference type="GeneID" id="25987150"/>
<name>J4UA07_TRIAS</name>
<organism evidence="10 11">
    <name type="scientific">Trichosporon asahii var. asahii (strain ATCC 90039 / CBS 2479 / JCM 2466 / KCTC 7840 / NBRC 103889/ NCYC 2677 / UAMH 7654)</name>
    <name type="common">Yeast</name>
    <dbReference type="NCBI Taxonomy" id="1186058"/>
    <lineage>
        <taxon>Eukaryota</taxon>
        <taxon>Fungi</taxon>
        <taxon>Dikarya</taxon>
        <taxon>Basidiomycota</taxon>
        <taxon>Agaricomycotina</taxon>
        <taxon>Tremellomycetes</taxon>
        <taxon>Trichosporonales</taxon>
        <taxon>Trichosporonaceae</taxon>
        <taxon>Trichosporon</taxon>
    </lineage>
</organism>
<evidence type="ECO:0000313" key="11">
    <source>
        <dbReference type="Proteomes" id="UP000002748"/>
    </source>
</evidence>
<keyword evidence="4" id="KW-0812">Transmembrane</keyword>
<dbReference type="EMBL" id="ALBS01000239">
    <property type="protein sequence ID" value="EJT47525.1"/>
    <property type="molecule type" value="Genomic_DNA"/>
</dbReference>
<dbReference type="Proteomes" id="UP000002748">
    <property type="component" value="Unassembled WGS sequence"/>
</dbReference>
<dbReference type="HOGENOM" id="CLU_1338374_0_0_1"/>
<comment type="caution">
    <text evidence="10">The sequence shown here is derived from an EMBL/GenBank/DDBJ whole genome shotgun (WGS) entry which is preliminary data.</text>
</comment>
<dbReference type="AlphaFoldDB" id="J4UA07"/>
<gene>
    <name evidence="10" type="ORF">A1Q1_03637</name>
</gene>
<dbReference type="InterPro" id="IPR004648">
    <property type="entry name" value="Oligpept_transpt"/>
</dbReference>
<evidence type="ECO:0000256" key="7">
    <source>
        <dbReference type="ARBA" id="ARBA00022989"/>
    </source>
</evidence>
<keyword evidence="7" id="KW-1133">Transmembrane helix</keyword>
<reference evidence="10 11" key="1">
    <citation type="journal article" date="2012" name="Eukaryot. Cell">
        <title>Draft genome sequence of CBS 2479, the standard type strain of Trichosporon asahii.</title>
        <authorList>
            <person name="Yang R.Y."/>
            <person name="Li H.T."/>
            <person name="Zhu H."/>
            <person name="Zhou G.P."/>
            <person name="Wang M."/>
            <person name="Wang L."/>
        </authorList>
    </citation>
    <scope>NUCLEOTIDE SEQUENCE [LARGE SCALE GENOMIC DNA]</scope>
    <source>
        <strain evidence="11">ATCC 90039 / CBS 2479 / JCM 2466 / KCTC 7840 / NCYC 2677 / UAMH 7654</strain>
    </source>
</reference>
<evidence type="ECO:0000256" key="9">
    <source>
        <dbReference type="SAM" id="MobiDB-lite"/>
    </source>
</evidence>
<keyword evidence="8" id="KW-0472">Membrane</keyword>
<comment type="similarity">
    <text evidence="2">Belongs to the oligopeptide OPT transporter family.</text>
</comment>
<evidence type="ECO:0000313" key="10">
    <source>
        <dbReference type="EMBL" id="EJT47525.1"/>
    </source>
</evidence>
<evidence type="ECO:0000256" key="2">
    <source>
        <dbReference type="ARBA" id="ARBA00008807"/>
    </source>
</evidence>
<keyword evidence="3" id="KW-0813">Transport</keyword>
<dbReference type="VEuPathDB" id="FungiDB:A1Q1_03637"/>
<dbReference type="GO" id="GO:0016020">
    <property type="term" value="C:membrane"/>
    <property type="evidence" value="ECO:0007669"/>
    <property type="project" value="UniProtKB-SubCell"/>
</dbReference>
<dbReference type="GO" id="GO:0015031">
    <property type="term" value="P:protein transport"/>
    <property type="evidence" value="ECO:0007669"/>
    <property type="project" value="UniProtKB-KW"/>
</dbReference>
<evidence type="ECO:0000256" key="3">
    <source>
        <dbReference type="ARBA" id="ARBA00022448"/>
    </source>
</evidence>
<evidence type="ECO:0000256" key="6">
    <source>
        <dbReference type="ARBA" id="ARBA00022927"/>
    </source>
</evidence>
<accession>J4UA07</accession>
<evidence type="ECO:0000256" key="8">
    <source>
        <dbReference type="ARBA" id="ARBA00023136"/>
    </source>
</evidence>
<comment type="subcellular location">
    <subcellularLocation>
        <location evidence="1">Membrane</location>
        <topology evidence="1">Multi-pass membrane protein</topology>
    </subcellularLocation>
</comment>
<dbReference type="OrthoDB" id="9986677at2759"/>
<dbReference type="PANTHER" id="PTHR22601">
    <property type="entry name" value="ISP4 LIKE PROTEIN"/>
    <property type="match status" value="1"/>
</dbReference>
<proteinExistence type="inferred from homology"/>
<protein>
    <submittedName>
        <fullName evidence="10">Uncharacterized protein</fullName>
    </submittedName>
</protein>
<dbReference type="InterPro" id="IPR004813">
    <property type="entry name" value="OPT"/>
</dbReference>
<keyword evidence="6" id="KW-0653">Protein transport</keyword>
<dbReference type="Pfam" id="PF03169">
    <property type="entry name" value="OPT"/>
    <property type="match status" value="1"/>
</dbReference>
<evidence type="ECO:0000256" key="1">
    <source>
        <dbReference type="ARBA" id="ARBA00004141"/>
    </source>
</evidence>
<dbReference type="KEGG" id="tasa:A1Q1_03637"/>
<dbReference type="GO" id="GO:0035673">
    <property type="term" value="F:oligopeptide transmembrane transporter activity"/>
    <property type="evidence" value="ECO:0007669"/>
    <property type="project" value="InterPro"/>
</dbReference>
<evidence type="ECO:0000256" key="5">
    <source>
        <dbReference type="ARBA" id="ARBA00022856"/>
    </source>
</evidence>